<accession>B8I2C4</accession>
<evidence type="ECO:0000313" key="5">
    <source>
        <dbReference type="EMBL" id="ACL75939.1"/>
    </source>
</evidence>
<dbReference type="PANTHER" id="PTHR46558:SF11">
    <property type="entry name" value="HTH-TYPE TRANSCRIPTIONAL REGULATOR XRE"/>
    <property type="match status" value="1"/>
</dbReference>
<dbReference type="SMART" id="SM00530">
    <property type="entry name" value="HTH_XRE"/>
    <property type="match status" value="1"/>
</dbReference>
<dbReference type="EMBL" id="CP001348">
    <property type="protein sequence ID" value="ACL75917.1"/>
    <property type="molecule type" value="Genomic_DNA"/>
</dbReference>
<dbReference type="STRING" id="394503.Ccel_1565"/>
<evidence type="ECO:0000313" key="4">
    <source>
        <dbReference type="EMBL" id="ACL75928.1"/>
    </source>
</evidence>
<dbReference type="Pfam" id="PF01381">
    <property type="entry name" value="HTH_3"/>
    <property type="match status" value="1"/>
</dbReference>
<dbReference type="InterPro" id="IPR001387">
    <property type="entry name" value="Cro/C1-type_HTH"/>
</dbReference>
<dbReference type="OrthoDB" id="1739538at2"/>
<proteinExistence type="predicted"/>
<dbReference type="SUPFAM" id="SSF47413">
    <property type="entry name" value="lambda repressor-like DNA-binding domains"/>
    <property type="match status" value="1"/>
</dbReference>
<evidence type="ECO:0000259" key="2">
    <source>
        <dbReference type="PROSITE" id="PS50943"/>
    </source>
</evidence>
<dbReference type="PANTHER" id="PTHR46558">
    <property type="entry name" value="TRACRIPTIONAL REGULATORY PROTEIN-RELATED-RELATED"/>
    <property type="match status" value="1"/>
</dbReference>
<gene>
    <name evidence="3" type="ordered locus">Ccel_1565</name>
    <name evidence="4" type="ordered locus">Ccel_1576</name>
    <name evidence="5" type="ordered locus">Ccel_1587</name>
</gene>
<sequence length="75" mass="8723">MDIGENLKYLRNVHNKTQQDIAEILKISRQAYTHYESNKREPDIKTLVKLADYYMVSLDMLVGRIKIQGIEKAAV</sequence>
<reference evidence="3 6" key="1">
    <citation type="submission" date="2009-01" db="EMBL/GenBank/DDBJ databases">
        <title>Complete sequence of Clostridium cellulolyticum H10.</title>
        <authorList>
            <consortium name="US DOE Joint Genome Institute"/>
            <person name="Lucas S."/>
            <person name="Copeland A."/>
            <person name="Lapidus A."/>
            <person name="Glavina del Rio T."/>
            <person name="Dalin E."/>
            <person name="Tice H."/>
            <person name="Bruce D."/>
            <person name="Goodwin L."/>
            <person name="Pitluck S."/>
            <person name="Chertkov O."/>
            <person name="Saunders E."/>
            <person name="Brettin T."/>
            <person name="Detter J.C."/>
            <person name="Han C."/>
            <person name="Larimer F."/>
            <person name="Land M."/>
            <person name="Hauser L."/>
            <person name="Kyrpides N."/>
            <person name="Ivanova N."/>
            <person name="Zhou J."/>
            <person name="Richardson P."/>
        </authorList>
    </citation>
    <scope>NUCLEOTIDE SEQUENCE [LARGE SCALE GENOMIC DNA]</scope>
    <source>
        <strain evidence="6">ATCC 35319 / DSM 5812 / JCM 6584 / H10</strain>
        <strain evidence="3">H10</strain>
    </source>
</reference>
<keyword evidence="6" id="KW-1185">Reference proteome</keyword>
<evidence type="ECO:0000313" key="6">
    <source>
        <dbReference type="Proteomes" id="UP000001349"/>
    </source>
</evidence>
<dbReference type="KEGG" id="cce:Ccel_1565"/>
<dbReference type="AlphaFoldDB" id="B8I2C4"/>
<dbReference type="HOGENOM" id="CLU_066192_62_4_9"/>
<organism evidence="3 6">
    <name type="scientific">Ruminiclostridium cellulolyticum (strain ATCC 35319 / DSM 5812 / JCM 6584 / H10)</name>
    <name type="common">Clostridium cellulolyticum</name>
    <dbReference type="NCBI Taxonomy" id="394503"/>
    <lineage>
        <taxon>Bacteria</taxon>
        <taxon>Bacillati</taxon>
        <taxon>Bacillota</taxon>
        <taxon>Clostridia</taxon>
        <taxon>Eubacteriales</taxon>
        <taxon>Oscillospiraceae</taxon>
        <taxon>Ruminiclostridium</taxon>
    </lineage>
</organism>
<evidence type="ECO:0000256" key="1">
    <source>
        <dbReference type="ARBA" id="ARBA00023125"/>
    </source>
</evidence>
<dbReference type="Proteomes" id="UP000001349">
    <property type="component" value="Chromosome"/>
</dbReference>
<evidence type="ECO:0000313" key="3">
    <source>
        <dbReference type="EMBL" id="ACL75917.1"/>
    </source>
</evidence>
<keyword evidence="1" id="KW-0238">DNA-binding</keyword>
<dbReference type="Gene3D" id="1.10.260.40">
    <property type="entry name" value="lambda repressor-like DNA-binding domains"/>
    <property type="match status" value="1"/>
</dbReference>
<dbReference type="KEGG" id="cce:Ccel_1587"/>
<dbReference type="EMBL" id="CP001348">
    <property type="protein sequence ID" value="ACL75939.1"/>
    <property type="molecule type" value="Genomic_DNA"/>
</dbReference>
<feature type="domain" description="HTH cro/C1-type" evidence="2">
    <location>
        <begin position="7"/>
        <end position="61"/>
    </location>
</feature>
<dbReference type="InterPro" id="IPR010982">
    <property type="entry name" value="Lambda_DNA-bd_dom_sf"/>
</dbReference>
<dbReference type="KEGG" id="cce:Ccel_1576"/>
<dbReference type="GO" id="GO:0003677">
    <property type="term" value="F:DNA binding"/>
    <property type="evidence" value="ECO:0007669"/>
    <property type="project" value="UniProtKB-KW"/>
</dbReference>
<name>B8I2C4_RUMCH</name>
<dbReference type="EMBL" id="CP001348">
    <property type="protein sequence ID" value="ACL75928.1"/>
    <property type="molecule type" value="Genomic_DNA"/>
</dbReference>
<dbReference type="CDD" id="cd00093">
    <property type="entry name" value="HTH_XRE"/>
    <property type="match status" value="1"/>
</dbReference>
<dbReference type="eggNOG" id="COG1396">
    <property type="taxonomic scope" value="Bacteria"/>
</dbReference>
<protein>
    <submittedName>
        <fullName evidence="3">Transcriptional regulator, XRE family</fullName>
    </submittedName>
</protein>
<dbReference type="PROSITE" id="PS50943">
    <property type="entry name" value="HTH_CROC1"/>
    <property type="match status" value="1"/>
</dbReference>
<dbReference type="RefSeq" id="WP_015925057.1">
    <property type="nucleotide sequence ID" value="NC_011898.1"/>
</dbReference>